<proteinExistence type="predicted"/>
<dbReference type="RefSeq" id="WP_254742431.1">
    <property type="nucleotide sequence ID" value="NZ_JANCLU010000010.1"/>
</dbReference>
<evidence type="ECO:0000313" key="2">
    <source>
        <dbReference type="EMBL" id="MCP8939273.1"/>
    </source>
</evidence>
<evidence type="ECO:0008006" key="4">
    <source>
        <dbReference type="Google" id="ProtNLM"/>
    </source>
</evidence>
<reference evidence="2 3" key="1">
    <citation type="submission" date="2022-07" db="EMBL/GenBank/DDBJ databases">
        <authorList>
            <person name="Li W.-J."/>
            <person name="Deng Q.-Q."/>
        </authorList>
    </citation>
    <scope>NUCLEOTIDE SEQUENCE [LARGE SCALE GENOMIC DNA]</scope>
    <source>
        <strain evidence="2 3">SYSU M60028</strain>
    </source>
</reference>
<accession>A0ABT1LG94</accession>
<feature type="signal peptide" evidence="1">
    <location>
        <begin position="1"/>
        <end position="26"/>
    </location>
</feature>
<organism evidence="2 3">
    <name type="scientific">Alsobacter ponti</name>
    <dbReference type="NCBI Taxonomy" id="2962936"/>
    <lineage>
        <taxon>Bacteria</taxon>
        <taxon>Pseudomonadati</taxon>
        <taxon>Pseudomonadota</taxon>
        <taxon>Alphaproteobacteria</taxon>
        <taxon>Hyphomicrobiales</taxon>
        <taxon>Alsobacteraceae</taxon>
        <taxon>Alsobacter</taxon>
    </lineage>
</organism>
<gene>
    <name evidence="2" type="ORF">NK718_12155</name>
</gene>
<keyword evidence="3" id="KW-1185">Reference proteome</keyword>
<comment type="caution">
    <text evidence="2">The sequence shown here is derived from an EMBL/GenBank/DDBJ whole genome shotgun (WGS) entry which is preliminary data.</text>
</comment>
<name>A0ABT1LG94_9HYPH</name>
<protein>
    <recommendedName>
        <fullName evidence="4">Sulfur globule protein</fullName>
    </recommendedName>
</protein>
<keyword evidence="1" id="KW-0732">Signal</keyword>
<evidence type="ECO:0000256" key="1">
    <source>
        <dbReference type="SAM" id="SignalP"/>
    </source>
</evidence>
<feature type="chain" id="PRO_5046231518" description="Sulfur globule protein" evidence="1">
    <location>
        <begin position="27"/>
        <end position="100"/>
    </location>
</feature>
<sequence length="100" mass="11662">MRVLRLVLCGLAATLVWAAAPLPAEAAAVPPSAAVALQREAPSAIETVRHRGYYHGPRRHGWGPRWGWRHHYRRHYVRPRVTCRIEYGYYGPRRVCHRRW</sequence>
<dbReference type="EMBL" id="JANCLU010000010">
    <property type="protein sequence ID" value="MCP8939273.1"/>
    <property type="molecule type" value="Genomic_DNA"/>
</dbReference>
<dbReference type="Proteomes" id="UP001205890">
    <property type="component" value="Unassembled WGS sequence"/>
</dbReference>
<evidence type="ECO:0000313" key="3">
    <source>
        <dbReference type="Proteomes" id="UP001205890"/>
    </source>
</evidence>